<gene>
    <name evidence="5" type="ORF">ELS19_07815</name>
</gene>
<dbReference type="OMA" id="ADWDLPN"/>
<dbReference type="EMBL" id="RZHH01000002">
    <property type="protein sequence ID" value="RYJ13881.1"/>
    <property type="molecule type" value="Genomic_DNA"/>
</dbReference>
<evidence type="ECO:0000313" key="5">
    <source>
        <dbReference type="EMBL" id="RYJ13881.1"/>
    </source>
</evidence>
<dbReference type="GO" id="GO:0005829">
    <property type="term" value="C:cytosol"/>
    <property type="evidence" value="ECO:0007669"/>
    <property type="project" value="TreeGrafter"/>
</dbReference>
<dbReference type="AlphaFoldDB" id="A0A482TKR2"/>
<dbReference type="Pfam" id="PF01656">
    <property type="entry name" value="CbiA"/>
    <property type="match status" value="1"/>
</dbReference>
<dbReference type="InterPro" id="IPR050625">
    <property type="entry name" value="ParA/MinD_ATPase"/>
</dbReference>
<dbReference type="Gene3D" id="3.40.50.300">
    <property type="entry name" value="P-loop containing nucleotide triphosphate hydrolases"/>
    <property type="match status" value="1"/>
</dbReference>
<dbReference type="Proteomes" id="UP000294028">
    <property type="component" value="Unassembled WGS sequence"/>
</dbReference>
<dbReference type="GO" id="GO:0051782">
    <property type="term" value="P:negative regulation of cell division"/>
    <property type="evidence" value="ECO:0007669"/>
    <property type="project" value="TreeGrafter"/>
</dbReference>
<proteinExistence type="predicted"/>
<comment type="caution">
    <text evidence="5">The sequence shown here is derived from an EMBL/GenBank/DDBJ whole genome shotgun (WGS) entry which is preliminary data.</text>
</comment>
<accession>A0A482TKR2</accession>
<evidence type="ECO:0000313" key="6">
    <source>
        <dbReference type="Proteomes" id="UP000294028"/>
    </source>
</evidence>
<dbReference type="GeneID" id="9993404"/>
<organism evidence="5 6">
    <name type="scientific">Halogeometricum borinquense</name>
    <dbReference type="NCBI Taxonomy" id="60847"/>
    <lineage>
        <taxon>Archaea</taxon>
        <taxon>Methanobacteriati</taxon>
        <taxon>Methanobacteriota</taxon>
        <taxon>Stenosarchaea group</taxon>
        <taxon>Halobacteria</taxon>
        <taxon>Halobacteriales</taxon>
        <taxon>Haloferacaceae</taxon>
        <taxon>Halogeometricum</taxon>
    </lineage>
</organism>
<feature type="domain" description="CobQ/CobB/MinD/ParA nucleotide binding" evidence="4">
    <location>
        <begin position="2"/>
        <end position="181"/>
    </location>
</feature>
<dbReference type="GO" id="GO:0009898">
    <property type="term" value="C:cytoplasmic side of plasma membrane"/>
    <property type="evidence" value="ECO:0007669"/>
    <property type="project" value="TreeGrafter"/>
</dbReference>
<evidence type="ECO:0000256" key="2">
    <source>
        <dbReference type="ARBA" id="ARBA00022840"/>
    </source>
</evidence>
<keyword evidence="2" id="KW-0067">ATP-binding</keyword>
<dbReference type="GO" id="GO:0005524">
    <property type="term" value="F:ATP binding"/>
    <property type="evidence" value="ECO:0007669"/>
    <property type="project" value="UniProtKB-KW"/>
</dbReference>
<dbReference type="PANTHER" id="PTHR43384">
    <property type="entry name" value="SEPTUM SITE-DETERMINING PROTEIN MIND HOMOLOG, CHLOROPLASTIC-RELATED"/>
    <property type="match status" value="1"/>
</dbReference>
<evidence type="ECO:0000259" key="4">
    <source>
        <dbReference type="Pfam" id="PF01656"/>
    </source>
</evidence>
<dbReference type="SUPFAM" id="SSF52540">
    <property type="entry name" value="P-loop containing nucleoside triphosphate hydrolases"/>
    <property type="match status" value="1"/>
</dbReference>
<dbReference type="PANTHER" id="PTHR43384:SF6">
    <property type="entry name" value="SEPTUM SITE-DETERMINING PROTEIN MIND HOMOLOG, CHLOROPLASTIC"/>
    <property type="match status" value="1"/>
</dbReference>
<dbReference type="InterPro" id="IPR002586">
    <property type="entry name" value="CobQ/CobB/MinD/ParA_Nub-bd_dom"/>
</dbReference>
<feature type="region of interest" description="Disordered" evidence="3">
    <location>
        <begin position="43"/>
        <end position="89"/>
    </location>
</feature>
<evidence type="ECO:0000256" key="3">
    <source>
        <dbReference type="SAM" id="MobiDB-lite"/>
    </source>
</evidence>
<feature type="compositionally biased region" description="Basic and acidic residues" evidence="3">
    <location>
        <begin position="76"/>
        <end position="89"/>
    </location>
</feature>
<sequence>MLAVAGGKGGCGKTTTTLGLATALDGPTTVVDADTDMPNLHSLAGVPREPPQNHVGHVHPRDDTVTVYPAPTDSTGAHEERGDRTDDGKSRLRRVRDTADGQVLIDCPAGAGPDAATPLREADEVLLVTPPCTPALRDTVKTAAMADALGTNVLGAVLVRARVVPSGVESLLGCPVLGTVPPVDPPVLDAESVRRAYRKVATGLHADKEL</sequence>
<dbReference type="GO" id="GO:0016887">
    <property type="term" value="F:ATP hydrolysis activity"/>
    <property type="evidence" value="ECO:0007669"/>
    <property type="project" value="TreeGrafter"/>
</dbReference>
<protein>
    <submittedName>
        <fullName evidence="5">CDP-4-keto-6-deoxy-D-glucose-3-dehydrase</fullName>
    </submittedName>
</protein>
<dbReference type="RefSeq" id="WP_006054389.1">
    <property type="nucleotide sequence ID" value="NZ_RZHH01000002.1"/>
</dbReference>
<reference evidence="5 6" key="1">
    <citation type="submission" date="2018-12" db="EMBL/GenBank/DDBJ databases">
        <title>Genome analysis provides insights into bioremediation potentialities of Halogeometricum borinquense strain N11.</title>
        <authorList>
            <person name="Najjari A."/>
            <person name="Youssef N."/>
            <person name="Fhoula I."/>
            <person name="Ben Dhia O."/>
            <person name="Mahjoubi M."/>
            <person name="Ouzari H.I."/>
            <person name="Cherif A."/>
        </authorList>
    </citation>
    <scope>NUCLEOTIDE SEQUENCE [LARGE SCALE GENOMIC DNA]</scope>
    <source>
        <strain evidence="5 6">N11</strain>
    </source>
</reference>
<evidence type="ECO:0000256" key="1">
    <source>
        <dbReference type="ARBA" id="ARBA00022741"/>
    </source>
</evidence>
<keyword evidence="1" id="KW-0547">Nucleotide-binding</keyword>
<name>A0A482TKR2_9EURY</name>
<dbReference type="InterPro" id="IPR027417">
    <property type="entry name" value="P-loop_NTPase"/>
</dbReference>